<dbReference type="Pfam" id="PF00482">
    <property type="entry name" value="T2SSF"/>
    <property type="match status" value="1"/>
</dbReference>
<dbReference type="InterPro" id="IPR042094">
    <property type="entry name" value="T2SS_GspF_sf"/>
</dbReference>
<evidence type="ECO:0000313" key="8">
    <source>
        <dbReference type="EMBL" id="SEG24274.1"/>
    </source>
</evidence>
<evidence type="ECO:0000313" key="9">
    <source>
        <dbReference type="Proteomes" id="UP000236721"/>
    </source>
</evidence>
<evidence type="ECO:0000259" key="7">
    <source>
        <dbReference type="Pfam" id="PF00482"/>
    </source>
</evidence>
<protein>
    <submittedName>
        <fullName evidence="8">Tight adherence protein C</fullName>
    </submittedName>
</protein>
<keyword evidence="9" id="KW-1185">Reference proteome</keyword>
<dbReference type="RefSeq" id="WP_103880423.1">
    <property type="nucleotide sequence ID" value="NZ_FNVG01000009.1"/>
</dbReference>
<dbReference type="EMBL" id="FNVG01000009">
    <property type="protein sequence ID" value="SEG24274.1"/>
    <property type="molecule type" value="Genomic_DNA"/>
</dbReference>
<gene>
    <name evidence="8" type="ORF">SAMN04488244_109129</name>
</gene>
<organism evidence="8 9">
    <name type="scientific">Vibrio hangzhouensis</name>
    <dbReference type="NCBI Taxonomy" id="462991"/>
    <lineage>
        <taxon>Bacteria</taxon>
        <taxon>Pseudomonadati</taxon>
        <taxon>Pseudomonadota</taxon>
        <taxon>Gammaproteobacteria</taxon>
        <taxon>Vibrionales</taxon>
        <taxon>Vibrionaceae</taxon>
        <taxon>Vibrio</taxon>
    </lineage>
</organism>
<keyword evidence="2" id="KW-1003">Cell membrane</keyword>
<evidence type="ECO:0000256" key="6">
    <source>
        <dbReference type="SAM" id="Phobius"/>
    </source>
</evidence>
<name>A0A1H5YJW2_9VIBR</name>
<dbReference type="OrthoDB" id="9810662at2"/>
<dbReference type="AlphaFoldDB" id="A0A1H5YJW2"/>
<comment type="subcellular location">
    <subcellularLocation>
        <location evidence="1">Cell membrane</location>
        <topology evidence="1">Multi-pass membrane protein</topology>
    </subcellularLocation>
</comment>
<evidence type="ECO:0000256" key="2">
    <source>
        <dbReference type="ARBA" id="ARBA00022475"/>
    </source>
</evidence>
<dbReference type="PANTHER" id="PTHR35007">
    <property type="entry name" value="INTEGRAL MEMBRANE PROTEIN-RELATED"/>
    <property type="match status" value="1"/>
</dbReference>
<accession>A0A1H5YJW2</accession>
<dbReference type="PANTHER" id="PTHR35007:SF2">
    <property type="entry name" value="PILUS ASSEMBLE PROTEIN"/>
    <property type="match status" value="1"/>
</dbReference>
<evidence type="ECO:0000256" key="5">
    <source>
        <dbReference type="ARBA" id="ARBA00023136"/>
    </source>
</evidence>
<evidence type="ECO:0000256" key="4">
    <source>
        <dbReference type="ARBA" id="ARBA00022989"/>
    </source>
</evidence>
<keyword evidence="5 6" id="KW-0472">Membrane</keyword>
<evidence type="ECO:0000256" key="3">
    <source>
        <dbReference type="ARBA" id="ARBA00022692"/>
    </source>
</evidence>
<sequence length="310" mass="34227">MDTVLLQLQSFDISRDLLILAGLLIAVSMSVFILGYLAVGMKSDINRRVGELSSLDKSPQSSKFKDTLESLSPLYVPGDEKERESIRHQLMHAGYHNKSAVANFYTLKLLSFALGLIVAGVLYLTLTGYSQLHTLMLASAFVGLFLPNFILRKMVKTRQSRIRGGVPDALDLLVVCTESGLGFMAALKRVASETYISHPELADELETICIKVKAGVELPQAFSEMVVRTGLEELNGLVSMLSHASRIGGSLAATLRDYNEDYRDKRNQAAEEIAAKIPTKMMFPMILFIWPCFFIVALGPAILTIMKAFE</sequence>
<keyword evidence="4 6" id="KW-1133">Transmembrane helix</keyword>
<proteinExistence type="predicted"/>
<feature type="domain" description="Type II secretion system protein GspF" evidence="7">
    <location>
        <begin position="170"/>
        <end position="298"/>
    </location>
</feature>
<dbReference type="Gene3D" id="1.20.81.30">
    <property type="entry name" value="Type II secretion system (T2SS), domain F"/>
    <property type="match status" value="1"/>
</dbReference>
<dbReference type="Proteomes" id="UP000236721">
    <property type="component" value="Unassembled WGS sequence"/>
</dbReference>
<feature type="transmembrane region" description="Helical" evidence="6">
    <location>
        <begin position="286"/>
        <end position="309"/>
    </location>
</feature>
<feature type="transmembrane region" description="Helical" evidence="6">
    <location>
        <begin position="17"/>
        <end position="39"/>
    </location>
</feature>
<reference evidence="9" key="1">
    <citation type="submission" date="2016-10" db="EMBL/GenBank/DDBJ databases">
        <authorList>
            <person name="Varghese N."/>
            <person name="Submissions S."/>
        </authorList>
    </citation>
    <scope>NUCLEOTIDE SEQUENCE [LARGE SCALE GENOMIC DNA]</scope>
    <source>
        <strain evidence="9">CGMCC 1.7062</strain>
    </source>
</reference>
<evidence type="ECO:0000256" key="1">
    <source>
        <dbReference type="ARBA" id="ARBA00004651"/>
    </source>
</evidence>
<feature type="transmembrane region" description="Helical" evidence="6">
    <location>
        <begin position="132"/>
        <end position="151"/>
    </location>
</feature>
<dbReference type="GO" id="GO:0005886">
    <property type="term" value="C:plasma membrane"/>
    <property type="evidence" value="ECO:0007669"/>
    <property type="project" value="UniProtKB-SubCell"/>
</dbReference>
<feature type="transmembrane region" description="Helical" evidence="6">
    <location>
        <begin position="105"/>
        <end position="126"/>
    </location>
</feature>
<dbReference type="InterPro" id="IPR018076">
    <property type="entry name" value="T2SS_GspF_dom"/>
</dbReference>
<keyword evidence="3 6" id="KW-0812">Transmembrane</keyword>